<name>A0ABR0MFK2_GOSAR</name>
<comment type="caution">
    <text evidence="2">The sequence shown here is derived from an EMBL/GenBank/DDBJ whole genome shotgun (WGS) entry which is preliminary data.</text>
</comment>
<gene>
    <name evidence="2" type="ORF">PVK06_047316</name>
</gene>
<keyword evidence="3" id="KW-1185">Reference proteome</keyword>
<feature type="compositionally biased region" description="Basic and acidic residues" evidence="1">
    <location>
        <begin position="94"/>
        <end position="106"/>
    </location>
</feature>
<proteinExistence type="predicted"/>
<evidence type="ECO:0000256" key="1">
    <source>
        <dbReference type="SAM" id="MobiDB-lite"/>
    </source>
</evidence>
<dbReference type="EMBL" id="JARKNE010000013">
    <property type="protein sequence ID" value="KAK5771139.1"/>
    <property type="molecule type" value="Genomic_DNA"/>
</dbReference>
<organism evidence="2 3">
    <name type="scientific">Gossypium arboreum</name>
    <name type="common">Tree cotton</name>
    <name type="synonym">Gossypium nanking</name>
    <dbReference type="NCBI Taxonomy" id="29729"/>
    <lineage>
        <taxon>Eukaryota</taxon>
        <taxon>Viridiplantae</taxon>
        <taxon>Streptophyta</taxon>
        <taxon>Embryophyta</taxon>
        <taxon>Tracheophyta</taxon>
        <taxon>Spermatophyta</taxon>
        <taxon>Magnoliopsida</taxon>
        <taxon>eudicotyledons</taxon>
        <taxon>Gunneridae</taxon>
        <taxon>Pentapetalae</taxon>
        <taxon>rosids</taxon>
        <taxon>malvids</taxon>
        <taxon>Malvales</taxon>
        <taxon>Malvaceae</taxon>
        <taxon>Malvoideae</taxon>
        <taxon>Gossypium</taxon>
    </lineage>
</organism>
<reference evidence="2 3" key="1">
    <citation type="submission" date="2023-03" db="EMBL/GenBank/DDBJ databases">
        <title>WGS of Gossypium arboreum.</title>
        <authorList>
            <person name="Yu D."/>
        </authorList>
    </citation>
    <scope>NUCLEOTIDE SEQUENCE [LARGE SCALE GENOMIC DNA]</scope>
    <source>
        <tissue evidence="2">Leaf</tissue>
    </source>
</reference>
<evidence type="ECO:0000313" key="3">
    <source>
        <dbReference type="Proteomes" id="UP001358586"/>
    </source>
</evidence>
<evidence type="ECO:0000313" key="2">
    <source>
        <dbReference type="EMBL" id="KAK5771139.1"/>
    </source>
</evidence>
<dbReference type="Proteomes" id="UP001358586">
    <property type="component" value="Chromosome 13"/>
</dbReference>
<accession>A0ABR0MFK2</accession>
<sequence length="121" mass="13933">MSKSHEEAFEKYKVDTIQSFQDYFLDMKPNFLLHAQVVGGPFDAISCLTSAQLDFDIYFPSRATWEEFVEEWKNSNRLYFADNPTESSVATTTRYDRDANKGVKEGVDEELVDPQDTRANS</sequence>
<protein>
    <submittedName>
        <fullName evidence="2">Uncharacterized protein</fullName>
    </submittedName>
</protein>
<feature type="region of interest" description="Disordered" evidence="1">
    <location>
        <begin position="88"/>
        <end position="121"/>
    </location>
</feature>